<dbReference type="GO" id="GO:0005886">
    <property type="term" value="C:plasma membrane"/>
    <property type="evidence" value="ECO:0007669"/>
    <property type="project" value="TreeGrafter"/>
</dbReference>
<sequence>MSFQNIENFLSNLNFLLLFFTIIFYFLQSALFISSKWSFLPNSSIKISSFLQTTFLGLRWFASGHFPLSNLYESLIFLSWVLTNFLIFLNSQGPFNFINRQENSKTNLNDSFNLIHSFLGSLLTPLILLVNTFASLCLPAELKLSSSLVPALKSNWLMMHVTFMVLSYGALLCGCLFAIAFLLIPIFLSKARLATFLKFFPKLSQKNSKELNTLIFEKVNLTNYSEISKENLISTSNSLASSPKNFKENQILNEASLSFLSNSKKYEKFIENLDSLSYRIIGFGFPLLTIGILSGAVWANQTWGSYWSWDPKETWALITWLVFAIYLHTRLSKGWSGQQSALIAAFGFIIIWICYLGVNLLGKGLHSYGFF</sequence>
<dbReference type="PANTHER" id="PTHR30071">
    <property type="entry name" value="HEME EXPORTER PROTEIN C"/>
    <property type="match status" value="1"/>
</dbReference>
<geneLocation type="chloroplast" evidence="8"/>
<dbReference type="GO" id="GO:0020037">
    <property type="term" value="F:heme binding"/>
    <property type="evidence" value="ECO:0007669"/>
    <property type="project" value="InterPro"/>
</dbReference>
<dbReference type="InterPro" id="IPR002541">
    <property type="entry name" value="Cyt_c_assembly"/>
</dbReference>
<dbReference type="InterPro" id="IPR045062">
    <property type="entry name" value="Cyt_c_biogenesis_CcsA/CcmC"/>
</dbReference>
<protein>
    <recommendedName>
        <fullName evidence="6">Cytochrome c biogenesis protein CcsA</fullName>
    </recommendedName>
</protein>
<evidence type="ECO:0000256" key="4">
    <source>
        <dbReference type="ARBA" id="ARBA00022989"/>
    </source>
</evidence>
<evidence type="ECO:0000256" key="6">
    <source>
        <dbReference type="HAMAP-Rule" id="MF_01391"/>
    </source>
</evidence>
<feature type="transmembrane region" description="Helical" evidence="6">
    <location>
        <begin position="314"/>
        <end position="329"/>
    </location>
</feature>
<gene>
    <name evidence="6 8" type="primary">ccsA</name>
</gene>
<accession>A0A1B2RYJ7</accession>
<dbReference type="Pfam" id="PF01578">
    <property type="entry name" value="Cytochrom_C_asm"/>
    <property type="match status" value="1"/>
</dbReference>
<dbReference type="GO" id="GO:0009535">
    <property type="term" value="C:chloroplast thylakoid membrane"/>
    <property type="evidence" value="ECO:0007669"/>
    <property type="project" value="UniProtKB-SubCell"/>
</dbReference>
<evidence type="ECO:0000256" key="3">
    <source>
        <dbReference type="ARBA" id="ARBA00022748"/>
    </source>
</evidence>
<feature type="domain" description="Cytochrome c assembly protein" evidence="7">
    <location>
        <begin position="115"/>
        <end position="366"/>
    </location>
</feature>
<keyword evidence="3 6" id="KW-0201">Cytochrome c-type biogenesis</keyword>
<dbReference type="NCBIfam" id="TIGR03144">
    <property type="entry name" value="cytochr_II_ccsB"/>
    <property type="match status" value="1"/>
</dbReference>
<evidence type="ECO:0000256" key="5">
    <source>
        <dbReference type="ARBA" id="ARBA00023136"/>
    </source>
</evidence>
<dbReference type="GO" id="GO:0017004">
    <property type="term" value="P:cytochrome complex assembly"/>
    <property type="evidence" value="ECO:0007669"/>
    <property type="project" value="UniProtKB-UniRule"/>
</dbReference>
<evidence type="ECO:0000313" key="8">
    <source>
        <dbReference type="EMBL" id="AOC61401.1"/>
    </source>
</evidence>
<name>A0A1B2RYJ7_9CHLO</name>
<feature type="transmembrane region" description="Helical" evidence="6">
    <location>
        <begin position="12"/>
        <end position="33"/>
    </location>
</feature>
<evidence type="ECO:0000256" key="1">
    <source>
        <dbReference type="ARBA" id="ARBA00004141"/>
    </source>
</evidence>
<dbReference type="HAMAP" id="MF_01391">
    <property type="entry name" value="CytC_CcsA"/>
    <property type="match status" value="1"/>
</dbReference>
<keyword evidence="6" id="KW-0793">Thylakoid</keyword>
<keyword evidence="5 6" id="KW-0472">Membrane</keyword>
<organism evidence="8">
    <name type="scientific">Rhexinema sarcinoideum</name>
    <dbReference type="NCBI Taxonomy" id="43261"/>
    <lineage>
        <taxon>Eukaryota</taxon>
        <taxon>Viridiplantae</taxon>
        <taxon>Chlorophyta</taxon>
        <taxon>core chlorophytes</taxon>
        <taxon>Ulvophyceae</taxon>
        <taxon>OUU clade</taxon>
        <taxon>Ulotrichales</taxon>
        <taxon>Helicodictyaceae</taxon>
        <taxon>Rhexinema</taxon>
    </lineage>
</organism>
<dbReference type="EMBL" id="KX306821">
    <property type="protein sequence ID" value="AOC61401.1"/>
    <property type="molecule type" value="Genomic_DNA"/>
</dbReference>
<feature type="transmembrane region" description="Helical" evidence="6">
    <location>
        <begin position="341"/>
        <end position="361"/>
    </location>
</feature>
<feature type="transmembrane region" description="Helical" evidence="6">
    <location>
        <begin position="112"/>
        <end position="136"/>
    </location>
</feature>
<comment type="subunit">
    <text evidence="6">May interact with Ccs1.</text>
</comment>
<feature type="transmembrane region" description="Helical" evidence="6">
    <location>
        <begin position="156"/>
        <end position="188"/>
    </location>
</feature>
<feature type="transmembrane region" description="Helical" evidence="6">
    <location>
        <begin position="276"/>
        <end position="299"/>
    </location>
</feature>
<keyword evidence="8" id="KW-0934">Plastid</keyword>
<evidence type="ECO:0000259" key="7">
    <source>
        <dbReference type="Pfam" id="PF01578"/>
    </source>
</evidence>
<keyword evidence="4 6" id="KW-1133">Transmembrane helix</keyword>
<proteinExistence type="inferred from homology"/>
<reference evidence="8" key="1">
    <citation type="journal article" date="2016" name="Genome Biol. Evol.">
        <title>Mitochondrion-to-Chloroplast DNA Transfers and Intragenomic Proliferation of Chloroplast Group II Introns in Gloeotilopsis Green Algae (Ulotrichales, Ulvophyceae).</title>
        <authorList>
            <person name="Turmel M."/>
            <person name="Otis C."/>
            <person name="Lemieux C."/>
        </authorList>
    </citation>
    <scope>NUCLEOTIDE SEQUENCE</scope>
</reference>
<comment type="function">
    <text evidence="6">Required during biogenesis of c-type cytochromes (cytochrome c6 and cytochrome f) at the step of heme attachment.</text>
</comment>
<feature type="transmembrane region" description="Helical" evidence="6">
    <location>
        <begin position="74"/>
        <end position="91"/>
    </location>
</feature>
<comment type="subcellular location">
    <subcellularLocation>
        <location evidence="1">Membrane</location>
        <topology evidence="1">Multi-pass membrane protein</topology>
    </subcellularLocation>
    <subcellularLocation>
        <location evidence="6">Plastid</location>
        <location evidence="6">Chloroplast thylakoid membrane</location>
        <topology evidence="6">Multi-pass membrane protein</topology>
    </subcellularLocation>
</comment>
<evidence type="ECO:0000256" key="2">
    <source>
        <dbReference type="ARBA" id="ARBA00022692"/>
    </source>
</evidence>
<comment type="similarity">
    <text evidence="6">Belongs to the CcmF/CycK/Ccl1/NrfE/CcsA family.</text>
</comment>
<keyword evidence="2 6" id="KW-0812">Transmembrane</keyword>
<dbReference type="AlphaFoldDB" id="A0A1B2RYJ7"/>
<dbReference type="InterPro" id="IPR017562">
    <property type="entry name" value="Cyt_c_biogenesis_CcsA"/>
</dbReference>
<keyword evidence="8" id="KW-0150">Chloroplast</keyword>
<dbReference type="PANTHER" id="PTHR30071:SF1">
    <property type="entry name" value="CYTOCHROME B_B6 PROTEIN-RELATED"/>
    <property type="match status" value="1"/>
</dbReference>